<protein>
    <submittedName>
        <fullName evidence="1">Uncharacterized protein</fullName>
    </submittedName>
</protein>
<dbReference type="EMBL" id="NPDU01000012">
    <property type="protein sequence ID" value="PJZ62779.1"/>
    <property type="molecule type" value="Genomic_DNA"/>
</dbReference>
<organism evidence="1 4">
    <name type="scientific">Leptospira adleri</name>
    <dbReference type="NCBI Taxonomy" id="2023186"/>
    <lineage>
        <taxon>Bacteria</taxon>
        <taxon>Pseudomonadati</taxon>
        <taxon>Spirochaetota</taxon>
        <taxon>Spirochaetia</taxon>
        <taxon>Leptospirales</taxon>
        <taxon>Leptospiraceae</taxon>
        <taxon>Leptospira</taxon>
    </lineage>
</organism>
<evidence type="ECO:0000313" key="1">
    <source>
        <dbReference type="EMBL" id="PJZ54384.1"/>
    </source>
</evidence>
<reference evidence="3 4" key="1">
    <citation type="submission" date="2017-07" db="EMBL/GenBank/DDBJ databases">
        <title>Leptospira spp. isolated from tropical soils.</title>
        <authorList>
            <person name="Thibeaux R."/>
            <person name="Iraola G."/>
            <person name="Ferres I."/>
            <person name="Bierque E."/>
            <person name="Girault D."/>
            <person name="Soupe-Gilbert M.-E."/>
            <person name="Picardeau M."/>
            <person name="Goarant C."/>
        </authorList>
    </citation>
    <scope>NUCLEOTIDE SEQUENCE [LARGE SCALE GENOMIC DNA]</scope>
    <source>
        <strain evidence="1 4">FH2-B-C1</strain>
        <strain evidence="2 3">FH2-B-D1</strain>
    </source>
</reference>
<accession>A0A2M9YS95</accession>
<evidence type="ECO:0000313" key="4">
    <source>
        <dbReference type="Proteomes" id="UP000232188"/>
    </source>
</evidence>
<comment type="caution">
    <text evidence="1">The sequence shown here is derived from an EMBL/GenBank/DDBJ whole genome shotgun (WGS) entry which is preliminary data.</text>
</comment>
<dbReference type="AlphaFoldDB" id="A0A2M9YS95"/>
<name>A0A2M9YS95_9LEPT</name>
<keyword evidence="3" id="KW-1185">Reference proteome</keyword>
<sequence length="67" mass="7852">MFQIESFVYSFGNPRPSVRFEKTNFRFQLRPVSNAKNFISIPQKIKKPGKISLTGFLLRKMKKKTVT</sequence>
<dbReference type="EMBL" id="NPDV01000003">
    <property type="protein sequence ID" value="PJZ54384.1"/>
    <property type="molecule type" value="Genomic_DNA"/>
</dbReference>
<gene>
    <name evidence="2" type="ORF">CH376_06430</name>
    <name evidence="1" type="ORF">CH380_04755</name>
</gene>
<dbReference type="Proteomes" id="UP000232149">
    <property type="component" value="Unassembled WGS sequence"/>
</dbReference>
<proteinExistence type="predicted"/>
<evidence type="ECO:0000313" key="2">
    <source>
        <dbReference type="EMBL" id="PJZ62779.1"/>
    </source>
</evidence>
<dbReference type="Proteomes" id="UP000232188">
    <property type="component" value="Unassembled WGS sequence"/>
</dbReference>
<evidence type="ECO:0000313" key="3">
    <source>
        <dbReference type="Proteomes" id="UP000232149"/>
    </source>
</evidence>